<proteinExistence type="predicted"/>
<evidence type="ECO:0000313" key="1">
    <source>
        <dbReference type="EMBL" id="EIA09553.1"/>
    </source>
</evidence>
<protein>
    <recommendedName>
        <fullName evidence="3">TonB protein C-terminal</fullName>
    </recommendedName>
</protein>
<sequence length="158" mass="18634">MKQYYFFIVFLLFNSCQYFEKQVPSQKELLQKELKAINWKEVDEYPSFVDCDKVENKTERQQCFFQYLTELIQDKLSSDTLSILYPELDTIEVKVTIFPNAKMKFEPQFPKDSVAYDTIKIDSILTARLVDFPKVNPAIKRGIPVKTQFILPVILKVE</sequence>
<dbReference type="EMBL" id="AHKF01000014">
    <property type="protein sequence ID" value="EIA09553.1"/>
    <property type="molecule type" value="Genomic_DNA"/>
</dbReference>
<dbReference type="PATRIC" id="fig|1086011.3.peg.952"/>
<evidence type="ECO:0000313" key="2">
    <source>
        <dbReference type="Proteomes" id="UP000005566"/>
    </source>
</evidence>
<reference evidence="1 2" key="1">
    <citation type="journal article" date="2014" name="Acta Crystallogr. D">
        <title>Structure-based characterization and antifreeze properties of a hyperactive ice-binding protein from the Antarctic bacterium Flavobacterium frigoris PS1.</title>
        <authorList>
            <person name="Do H."/>
            <person name="Kim S.J."/>
            <person name="Kim H.J."/>
            <person name="Lee J.H."/>
        </authorList>
    </citation>
    <scope>NUCLEOTIDE SEQUENCE [LARGE SCALE GENOMIC DNA]</scope>
    <source>
        <strain evidence="1 2">PS1</strain>
    </source>
</reference>
<name>H7FP73_FLAFP</name>
<accession>H7FP73</accession>
<dbReference type="STRING" id="1086011.HJ01_00971"/>
<dbReference type="Proteomes" id="UP000005566">
    <property type="component" value="Unassembled WGS sequence"/>
</dbReference>
<keyword evidence="2" id="KW-1185">Reference proteome</keyword>
<gene>
    <name evidence="1" type="ORF">HJ01_00971</name>
</gene>
<dbReference type="eggNOG" id="ENOG5030S1M">
    <property type="taxonomic scope" value="Bacteria"/>
</dbReference>
<organism evidence="1 2">
    <name type="scientific">Flavobacterium frigoris (strain PS1)</name>
    <dbReference type="NCBI Taxonomy" id="1086011"/>
    <lineage>
        <taxon>Bacteria</taxon>
        <taxon>Pseudomonadati</taxon>
        <taxon>Bacteroidota</taxon>
        <taxon>Flavobacteriia</taxon>
        <taxon>Flavobacteriales</taxon>
        <taxon>Flavobacteriaceae</taxon>
        <taxon>Flavobacterium</taxon>
    </lineage>
</organism>
<evidence type="ECO:0008006" key="3">
    <source>
        <dbReference type="Google" id="ProtNLM"/>
    </source>
</evidence>
<dbReference type="OrthoDB" id="1191002at2"/>
<comment type="caution">
    <text evidence="1">The sequence shown here is derived from an EMBL/GenBank/DDBJ whole genome shotgun (WGS) entry which is preliminary data.</text>
</comment>
<dbReference type="AlphaFoldDB" id="H7FP73"/>
<dbReference type="RefSeq" id="WP_007137148.1">
    <property type="nucleotide sequence ID" value="NZ_AHKF01000014.1"/>
</dbReference>